<dbReference type="Proteomes" id="UP000305067">
    <property type="component" value="Unassembled WGS sequence"/>
</dbReference>
<protein>
    <submittedName>
        <fullName evidence="1">Uncharacterized protein</fullName>
    </submittedName>
</protein>
<keyword evidence="2" id="KW-1185">Reference proteome</keyword>
<evidence type="ECO:0000313" key="2">
    <source>
        <dbReference type="Proteomes" id="UP000305067"/>
    </source>
</evidence>
<accession>A0A5C3QG88</accession>
<dbReference type="AlphaFoldDB" id="A0A5C3QG88"/>
<sequence>MYLKSKDGYGISNQSLRQYVRINEVAEHFGGTVRGPYINDAPTRAERTEFRGVTSLGRWWGF</sequence>
<reference evidence="1 2" key="1">
    <citation type="journal article" date="2019" name="Nat. Ecol. Evol.">
        <title>Megaphylogeny resolves global patterns of mushroom evolution.</title>
        <authorList>
            <person name="Varga T."/>
            <person name="Krizsan K."/>
            <person name="Foldi C."/>
            <person name="Dima B."/>
            <person name="Sanchez-Garcia M."/>
            <person name="Sanchez-Ramirez S."/>
            <person name="Szollosi G.J."/>
            <person name="Szarkandi J.G."/>
            <person name="Papp V."/>
            <person name="Albert L."/>
            <person name="Andreopoulos W."/>
            <person name="Angelini C."/>
            <person name="Antonin V."/>
            <person name="Barry K.W."/>
            <person name="Bougher N.L."/>
            <person name="Buchanan P."/>
            <person name="Buyck B."/>
            <person name="Bense V."/>
            <person name="Catcheside P."/>
            <person name="Chovatia M."/>
            <person name="Cooper J."/>
            <person name="Damon W."/>
            <person name="Desjardin D."/>
            <person name="Finy P."/>
            <person name="Geml J."/>
            <person name="Haridas S."/>
            <person name="Hughes K."/>
            <person name="Justo A."/>
            <person name="Karasinski D."/>
            <person name="Kautmanova I."/>
            <person name="Kiss B."/>
            <person name="Kocsube S."/>
            <person name="Kotiranta H."/>
            <person name="LaButti K.M."/>
            <person name="Lechner B.E."/>
            <person name="Liimatainen K."/>
            <person name="Lipzen A."/>
            <person name="Lukacs Z."/>
            <person name="Mihaltcheva S."/>
            <person name="Morgado L.N."/>
            <person name="Niskanen T."/>
            <person name="Noordeloos M.E."/>
            <person name="Ohm R.A."/>
            <person name="Ortiz-Santana B."/>
            <person name="Ovrebo C."/>
            <person name="Racz N."/>
            <person name="Riley R."/>
            <person name="Savchenko A."/>
            <person name="Shiryaev A."/>
            <person name="Soop K."/>
            <person name="Spirin V."/>
            <person name="Szebenyi C."/>
            <person name="Tomsovsky M."/>
            <person name="Tulloss R.E."/>
            <person name="Uehling J."/>
            <person name="Grigoriev I.V."/>
            <person name="Vagvolgyi C."/>
            <person name="Papp T."/>
            <person name="Martin F.M."/>
            <person name="Miettinen O."/>
            <person name="Hibbett D.S."/>
            <person name="Nagy L.G."/>
        </authorList>
    </citation>
    <scope>NUCLEOTIDE SEQUENCE [LARGE SCALE GENOMIC DNA]</scope>
    <source>
        <strain evidence="1 2">CBS 309.79</strain>
    </source>
</reference>
<proteinExistence type="predicted"/>
<organism evidence="1 2">
    <name type="scientific">Pterulicium gracile</name>
    <dbReference type="NCBI Taxonomy" id="1884261"/>
    <lineage>
        <taxon>Eukaryota</taxon>
        <taxon>Fungi</taxon>
        <taxon>Dikarya</taxon>
        <taxon>Basidiomycota</taxon>
        <taxon>Agaricomycotina</taxon>
        <taxon>Agaricomycetes</taxon>
        <taxon>Agaricomycetidae</taxon>
        <taxon>Agaricales</taxon>
        <taxon>Pleurotineae</taxon>
        <taxon>Pterulaceae</taxon>
        <taxon>Pterulicium</taxon>
    </lineage>
</organism>
<name>A0A5C3QG88_9AGAR</name>
<dbReference type="EMBL" id="ML178826">
    <property type="protein sequence ID" value="TFL01105.1"/>
    <property type="molecule type" value="Genomic_DNA"/>
</dbReference>
<gene>
    <name evidence="1" type="ORF">BDV98DRAFT_568467</name>
</gene>
<evidence type="ECO:0000313" key="1">
    <source>
        <dbReference type="EMBL" id="TFL01105.1"/>
    </source>
</evidence>